<evidence type="ECO:0000256" key="1">
    <source>
        <dbReference type="ARBA" id="ARBA00004651"/>
    </source>
</evidence>
<evidence type="ECO:0000256" key="3">
    <source>
        <dbReference type="ARBA" id="ARBA00022475"/>
    </source>
</evidence>
<comment type="subcellular location">
    <subcellularLocation>
        <location evidence="1 7">Cell membrane</location>
        <topology evidence="1 7">Multi-pass membrane protein</topology>
    </subcellularLocation>
</comment>
<dbReference type="EMBL" id="CP000477">
    <property type="protein sequence ID" value="ABK14819.1"/>
    <property type="molecule type" value="Genomic_DNA"/>
</dbReference>
<dbReference type="PROSITE" id="PS50928">
    <property type="entry name" value="ABC_TM1"/>
    <property type="match status" value="1"/>
</dbReference>
<name>A0B7Z5_METTP</name>
<dbReference type="Proteomes" id="UP000000674">
    <property type="component" value="Chromosome"/>
</dbReference>
<feature type="transmembrane region" description="Helical" evidence="7">
    <location>
        <begin position="106"/>
        <end position="129"/>
    </location>
</feature>
<accession>A0B7Z5</accession>
<dbReference type="CDD" id="cd06261">
    <property type="entry name" value="TM_PBP2"/>
    <property type="match status" value="1"/>
</dbReference>
<sequence length="276" mass="30047">MSCGISAKRSLLSNPGALIFLAFLLIAILSPYLAPHDPWKRYEPYLGPSWDHPLGTNDMGNDILSELVFGSRASLGIGLGSALIATLLGTIIGASAGYFRGWVDEVLMGITDIFLMIPQIPLVIVVAAFLKPSSITITLIMGILWWTSLARIVRSRVLQVREMAFVEAARVVGFSDRHIILTDVLPNTIHVIMPKFMLTVASAMIAEASLSFLGLGDPNAKSWGMIINFAFSRGGFLNGCWWWYLPPGICITLSILSLVSISMLLEEAREGEHVAS</sequence>
<gene>
    <name evidence="9" type="ordered locus">Mthe_1035</name>
</gene>
<feature type="transmembrane region" description="Helical" evidence="7">
    <location>
        <begin position="75"/>
        <end position="99"/>
    </location>
</feature>
<proteinExistence type="inferred from homology"/>
<protein>
    <submittedName>
        <fullName evidence="9">Binding-protein-dependent transport systems inner membrane component</fullName>
    </submittedName>
</protein>
<evidence type="ECO:0000256" key="5">
    <source>
        <dbReference type="ARBA" id="ARBA00022989"/>
    </source>
</evidence>
<dbReference type="InterPro" id="IPR000515">
    <property type="entry name" value="MetI-like"/>
</dbReference>
<keyword evidence="2 7" id="KW-0813">Transport</keyword>
<keyword evidence="4 7" id="KW-0812">Transmembrane</keyword>
<keyword evidence="3" id="KW-1003">Cell membrane</keyword>
<dbReference type="HOGENOM" id="CLU_028518_8_0_2"/>
<dbReference type="GeneID" id="4462783"/>
<evidence type="ECO:0000259" key="8">
    <source>
        <dbReference type="PROSITE" id="PS50928"/>
    </source>
</evidence>
<dbReference type="STRING" id="349307.Mthe_1035"/>
<keyword evidence="10" id="KW-1185">Reference proteome</keyword>
<dbReference type="Pfam" id="PF00528">
    <property type="entry name" value="BPD_transp_1"/>
    <property type="match status" value="1"/>
</dbReference>
<feature type="transmembrane region" description="Helical" evidence="7">
    <location>
        <begin position="135"/>
        <end position="153"/>
    </location>
</feature>
<evidence type="ECO:0000256" key="4">
    <source>
        <dbReference type="ARBA" id="ARBA00022692"/>
    </source>
</evidence>
<dbReference type="SUPFAM" id="SSF161098">
    <property type="entry name" value="MetI-like"/>
    <property type="match status" value="1"/>
</dbReference>
<dbReference type="KEGG" id="mtp:Mthe_1035"/>
<dbReference type="GO" id="GO:0055085">
    <property type="term" value="P:transmembrane transport"/>
    <property type="evidence" value="ECO:0007669"/>
    <property type="project" value="InterPro"/>
</dbReference>
<dbReference type="PANTHER" id="PTHR43386">
    <property type="entry name" value="OLIGOPEPTIDE TRANSPORT SYSTEM PERMEASE PROTEIN APPC"/>
    <property type="match status" value="1"/>
</dbReference>
<feature type="transmembrane region" description="Helical" evidence="7">
    <location>
        <begin position="241"/>
        <end position="265"/>
    </location>
</feature>
<dbReference type="PANTHER" id="PTHR43386:SF1">
    <property type="entry name" value="D,D-DIPEPTIDE TRANSPORT SYSTEM PERMEASE PROTEIN DDPC-RELATED"/>
    <property type="match status" value="1"/>
</dbReference>
<dbReference type="RefSeq" id="WP_011696212.1">
    <property type="nucleotide sequence ID" value="NC_008553.1"/>
</dbReference>
<evidence type="ECO:0000256" key="6">
    <source>
        <dbReference type="ARBA" id="ARBA00023136"/>
    </source>
</evidence>
<reference evidence="9 10" key="1">
    <citation type="submission" date="2006-10" db="EMBL/GenBank/DDBJ databases">
        <title>Complete sequence of Methanosaeta thermophila PT.</title>
        <authorList>
            <consortium name="US DOE Joint Genome Institute"/>
            <person name="Copeland A."/>
            <person name="Lucas S."/>
            <person name="Lapidus A."/>
            <person name="Barry K."/>
            <person name="Detter J.C."/>
            <person name="Glavina del Rio T."/>
            <person name="Hammon N."/>
            <person name="Israni S."/>
            <person name="Pitluck S."/>
            <person name="Chain P."/>
            <person name="Malfatti S."/>
            <person name="Shin M."/>
            <person name="Vergez L."/>
            <person name="Schmutz J."/>
            <person name="Larimer F."/>
            <person name="Land M."/>
            <person name="Hauser L."/>
            <person name="Kyrpides N."/>
            <person name="Kim E."/>
            <person name="Smith K.S."/>
            <person name="Ingram-Smith C."/>
            <person name="Richardson P."/>
        </authorList>
    </citation>
    <scope>NUCLEOTIDE SEQUENCE [LARGE SCALE GENOMIC DNA]</scope>
    <source>
        <strain evidence="10">DSM 6194 / JCM 14653 / NBRC 101360 / PT</strain>
    </source>
</reference>
<dbReference type="InterPro" id="IPR035906">
    <property type="entry name" value="MetI-like_sf"/>
</dbReference>
<feature type="transmembrane region" description="Helical" evidence="7">
    <location>
        <begin position="196"/>
        <end position="215"/>
    </location>
</feature>
<dbReference type="AlphaFoldDB" id="A0B7Z5"/>
<feature type="domain" description="ABC transmembrane type-1" evidence="8">
    <location>
        <begin position="71"/>
        <end position="262"/>
    </location>
</feature>
<comment type="similarity">
    <text evidence="7">Belongs to the binding-protein-dependent transport system permease family.</text>
</comment>
<evidence type="ECO:0000256" key="7">
    <source>
        <dbReference type="RuleBase" id="RU363032"/>
    </source>
</evidence>
<dbReference type="OrthoDB" id="312811at2157"/>
<evidence type="ECO:0000256" key="2">
    <source>
        <dbReference type="ARBA" id="ARBA00022448"/>
    </source>
</evidence>
<keyword evidence="5 7" id="KW-1133">Transmembrane helix</keyword>
<keyword evidence="6 7" id="KW-0472">Membrane</keyword>
<feature type="transmembrane region" description="Helical" evidence="7">
    <location>
        <begin position="12"/>
        <end position="34"/>
    </location>
</feature>
<dbReference type="Gene3D" id="1.10.3720.10">
    <property type="entry name" value="MetI-like"/>
    <property type="match status" value="1"/>
</dbReference>
<evidence type="ECO:0000313" key="9">
    <source>
        <dbReference type="EMBL" id="ABK14819.1"/>
    </source>
</evidence>
<organism evidence="9 10">
    <name type="scientific">Methanothrix thermoacetophila (strain DSM 6194 / JCM 14653 / NBRC 101360 / PT)</name>
    <name type="common">Methanosaeta thermophila</name>
    <dbReference type="NCBI Taxonomy" id="349307"/>
    <lineage>
        <taxon>Archaea</taxon>
        <taxon>Methanobacteriati</taxon>
        <taxon>Methanobacteriota</taxon>
        <taxon>Stenosarchaea group</taxon>
        <taxon>Methanomicrobia</taxon>
        <taxon>Methanotrichales</taxon>
        <taxon>Methanotrichaceae</taxon>
        <taxon>Methanothrix</taxon>
    </lineage>
</organism>
<evidence type="ECO:0000313" key="10">
    <source>
        <dbReference type="Proteomes" id="UP000000674"/>
    </source>
</evidence>
<dbReference type="InterPro" id="IPR050366">
    <property type="entry name" value="BP-dependent_transpt_permease"/>
</dbReference>
<dbReference type="GO" id="GO:0005886">
    <property type="term" value="C:plasma membrane"/>
    <property type="evidence" value="ECO:0007669"/>
    <property type="project" value="UniProtKB-SubCell"/>
</dbReference>